<dbReference type="EMBL" id="JACCBV010000001">
    <property type="protein sequence ID" value="NYE20360.1"/>
    <property type="molecule type" value="Genomic_DNA"/>
</dbReference>
<proteinExistence type="predicted"/>
<organism evidence="2 3">
    <name type="scientific">Microbacterium immunditiarum</name>
    <dbReference type="NCBI Taxonomy" id="337480"/>
    <lineage>
        <taxon>Bacteria</taxon>
        <taxon>Bacillati</taxon>
        <taxon>Actinomycetota</taxon>
        <taxon>Actinomycetes</taxon>
        <taxon>Micrococcales</taxon>
        <taxon>Microbacteriaceae</taxon>
        <taxon>Microbacterium</taxon>
    </lineage>
</organism>
<accession>A0A7Y9GRN9</accession>
<protein>
    <submittedName>
        <fullName evidence="2">Uncharacterized protein</fullName>
    </submittedName>
</protein>
<dbReference type="Proteomes" id="UP000576969">
    <property type="component" value="Unassembled WGS sequence"/>
</dbReference>
<keyword evidence="3" id="KW-1185">Reference proteome</keyword>
<feature type="compositionally biased region" description="Low complexity" evidence="1">
    <location>
        <begin position="35"/>
        <end position="52"/>
    </location>
</feature>
<evidence type="ECO:0000256" key="1">
    <source>
        <dbReference type="SAM" id="MobiDB-lite"/>
    </source>
</evidence>
<feature type="compositionally biased region" description="Polar residues" evidence="1">
    <location>
        <begin position="16"/>
        <end position="34"/>
    </location>
</feature>
<feature type="compositionally biased region" description="Polar residues" evidence="1">
    <location>
        <begin position="53"/>
        <end position="65"/>
    </location>
</feature>
<sequence length="65" mass="6966">MNEPRPSVTSARPFETASSVAKRSYTRTGSSDESTVTAVPRRMPRVRPAAAASTISGLETANSRR</sequence>
<feature type="region of interest" description="Disordered" evidence="1">
    <location>
        <begin position="1"/>
        <end position="65"/>
    </location>
</feature>
<gene>
    <name evidence="2" type="ORF">BJ991_002388</name>
</gene>
<dbReference type="AlphaFoldDB" id="A0A7Y9GRN9"/>
<comment type="caution">
    <text evidence="2">The sequence shown here is derived from an EMBL/GenBank/DDBJ whole genome shotgun (WGS) entry which is preliminary data.</text>
</comment>
<reference evidence="2 3" key="1">
    <citation type="submission" date="2020-07" db="EMBL/GenBank/DDBJ databases">
        <title>Sequencing the genomes of 1000 actinobacteria strains.</title>
        <authorList>
            <person name="Klenk H.-P."/>
        </authorList>
    </citation>
    <scope>NUCLEOTIDE SEQUENCE [LARGE SCALE GENOMIC DNA]</scope>
    <source>
        <strain evidence="2 3">DSM 24662</strain>
    </source>
</reference>
<evidence type="ECO:0000313" key="2">
    <source>
        <dbReference type="EMBL" id="NYE20360.1"/>
    </source>
</evidence>
<evidence type="ECO:0000313" key="3">
    <source>
        <dbReference type="Proteomes" id="UP000576969"/>
    </source>
</evidence>
<name>A0A7Y9GRN9_9MICO</name>